<protein>
    <submittedName>
        <fullName evidence="1">Uncharacterized protein</fullName>
    </submittedName>
</protein>
<dbReference type="InterPro" id="IPR036770">
    <property type="entry name" value="Ankyrin_rpt-contain_sf"/>
</dbReference>
<accession>A0A6C0LTR0</accession>
<organism evidence="1">
    <name type="scientific">viral metagenome</name>
    <dbReference type="NCBI Taxonomy" id="1070528"/>
    <lineage>
        <taxon>unclassified sequences</taxon>
        <taxon>metagenomes</taxon>
        <taxon>organismal metagenomes</taxon>
    </lineage>
</organism>
<evidence type="ECO:0000313" key="1">
    <source>
        <dbReference type="EMBL" id="QHU33803.1"/>
    </source>
</evidence>
<proteinExistence type="predicted"/>
<dbReference type="SUPFAM" id="SSF48403">
    <property type="entry name" value="Ankyrin repeat"/>
    <property type="match status" value="1"/>
</dbReference>
<dbReference type="AlphaFoldDB" id="A0A6C0LTR0"/>
<dbReference type="Gene3D" id="1.25.40.20">
    <property type="entry name" value="Ankyrin repeat-containing domain"/>
    <property type="match status" value="1"/>
</dbReference>
<sequence>MDEFHTTVDQFVMLRTPSSRRLLINKIDEFLPDTLTEFPNHNGMLFTLVDRLSFKQPEDENILLSAYNKAPNSVFQGKDQHKRTMLQRVIHAGCSSGIVQLTFERSPESHQIEHDKGGNTVMHYAARRADNGIITFLINNMNQRNLVQCMSKRNKGGRTPLFEIIDSSSTHTMPIHRILNVSDTKTIWETKDKTGRFPIERVTTGTFELYADFVTRMTSPTTQFYNNNTSILQCIIRDQNTISISNIVNLSAALIVYNPTFLHTLLTDTRSIRGICDDIFTQIIQKSQYPSLAFKLLNALAMSELRPIMLQKRDIWEQSIFHIAAHSFHELLHCIRCVSPTGLSVKDCLTMYSLRGTPMHIIIKDGSTYDFETKIDMIRQECTEQFMDPILVLNTALTTKDIHGKYAFEYAKSTKIIEVLFTYIKPCIHQVAKEVLYTAASVHSYPVFIETIEMTNINPVKDDKLLSEAARKQEIVVTIRPRRVFEYMINAIHPITLTKSTLHHIVSIAAALAPSTRDADIQLVQSIVELKNKWNVWKNWKRIQEKIKIRAIYHYWQENSLKKYYLPDSGEEFLASIDEIYGNNSFMCLNYDSAAEHNTQQ</sequence>
<reference evidence="1" key="1">
    <citation type="journal article" date="2020" name="Nature">
        <title>Giant virus diversity and host interactions through global metagenomics.</title>
        <authorList>
            <person name="Schulz F."/>
            <person name="Roux S."/>
            <person name="Paez-Espino D."/>
            <person name="Jungbluth S."/>
            <person name="Walsh D.A."/>
            <person name="Denef V.J."/>
            <person name="McMahon K.D."/>
            <person name="Konstantinidis K.T."/>
            <person name="Eloe-Fadrosh E.A."/>
            <person name="Kyrpides N.C."/>
            <person name="Woyke T."/>
        </authorList>
    </citation>
    <scope>NUCLEOTIDE SEQUENCE</scope>
    <source>
        <strain evidence="1">GVMAG-S-1016704-121</strain>
    </source>
</reference>
<name>A0A6C0LTR0_9ZZZZ</name>
<dbReference type="EMBL" id="MN740563">
    <property type="protein sequence ID" value="QHU33803.1"/>
    <property type="molecule type" value="Genomic_DNA"/>
</dbReference>